<dbReference type="RefSeq" id="XP_022321405.1">
    <property type="nucleotide sequence ID" value="XM_022465697.1"/>
</dbReference>
<keyword evidence="3" id="KW-1185">Reference proteome</keyword>
<dbReference type="OrthoDB" id="5807119at2759"/>
<feature type="compositionally biased region" description="Polar residues" evidence="2">
    <location>
        <begin position="56"/>
        <end position="94"/>
    </location>
</feature>
<feature type="region of interest" description="Disordered" evidence="2">
    <location>
        <begin position="29"/>
        <end position="103"/>
    </location>
</feature>
<feature type="coiled-coil region" evidence="1">
    <location>
        <begin position="210"/>
        <end position="244"/>
    </location>
</feature>
<evidence type="ECO:0000256" key="1">
    <source>
        <dbReference type="SAM" id="Coils"/>
    </source>
</evidence>
<gene>
    <name evidence="6 7" type="primary">LOC111123395</name>
    <name evidence="4 5" type="synonym">LOC111120622</name>
</gene>
<reference evidence="6 7" key="2">
    <citation type="submission" date="2025-04" db="UniProtKB">
        <authorList>
            <consortium name="RefSeq"/>
        </authorList>
    </citation>
    <scope>IDENTIFICATION</scope>
    <source>
        <tissue evidence="6 7">Whole sample</tissue>
    </source>
</reference>
<dbReference type="RefSeq" id="XP_022321413.1">
    <property type="nucleotide sequence ID" value="XM_022465705.1"/>
</dbReference>
<dbReference type="Proteomes" id="UP000694844">
    <property type="component" value="Chromosome 1"/>
</dbReference>
<evidence type="ECO:0000313" key="3">
    <source>
        <dbReference type="Proteomes" id="UP000694844"/>
    </source>
</evidence>
<reference evidence="3" key="1">
    <citation type="submission" date="2024-06" db="UniProtKB">
        <authorList>
            <consortium name="RefSeq"/>
        </authorList>
    </citation>
    <scope>NUCLEOTIDE SEQUENCE [LARGE SCALE GENOMIC DNA]</scope>
    <source>
        <tissue evidence="4 5">Whole sample</tissue>
    </source>
</reference>
<evidence type="ECO:0000313" key="5">
    <source>
        <dbReference type="RefSeq" id="XP_022317195.1"/>
    </source>
</evidence>
<dbReference type="RefSeq" id="XP_022317185.1">
    <property type="nucleotide sequence ID" value="XM_022461477.1"/>
</dbReference>
<dbReference type="InterPro" id="IPR028197">
    <property type="entry name" value="Syntaphilin/Syntabulin"/>
</dbReference>
<protein>
    <submittedName>
        <fullName evidence="4 5">Uncharacterized protein LOC111120622</fullName>
    </submittedName>
    <submittedName>
        <fullName evidence="6 7">Uncharacterized protein LOC111123395</fullName>
    </submittedName>
</protein>
<keyword evidence="1" id="KW-0175">Coiled coil</keyword>
<dbReference type="GeneID" id="111123395"/>
<dbReference type="KEGG" id="cvn:111123395"/>
<dbReference type="KEGG" id="cvn:111120622"/>
<dbReference type="RefSeq" id="XP_022317195.1">
    <property type="nucleotide sequence ID" value="XM_022461487.1"/>
</dbReference>
<evidence type="ECO:0000313" key="7">
    <source>
        <dbReference type="RefSeq" id="XP_022321413.1"/>
    </source>
</evidence>
<dbReference type="Pfam" id="PF15290">
    <property type="entry name" value="Syntaphilin"/>
    <property type="match status" value="1"/>
</dbReference>
<organism evidence="3 6">
    <name type="scientific">Crassostrea virginica</name>
    <name type="common">Eastern oyster</name>
    <dbReference type="NCBI Taxonomy" id="6565"/>
    <lineage>
        <taxon>Eukaryota</taxon>
        <taxon>Metazoa</taxon>
        <taxon>Spiralia</taxon>
        <taxon>Lophotrochozoa</taxon>
        <taxon>Mollusca</taxon>
        <taxon>Bivalvia</taxon>
        <taxon>Autobranchia</taxon>
        <taxon>Pteriomorphia</taxon>
        <taxon>Ostreida</taxon>
        <taxon>Ostreoidea</taxon>
        <taxon>Ostreidae</taxon>
        <taxon>Crassostrea</taxon>
    </lineage>
</organism>
<evidence type="ECO:0000313" key="6">
    <source>
        <dbReference type="RefSeq" id="XP_022321405.1"/>
    </source>
</evidence>
<accession>A0A8B8D0U4</accession>
<evidence type="ECO:0000313" key="4">
    <source>
        <dbReference type="RefSeq" id="XP_022317185.1"/>
    </source>
</evidence>
<sequence>MTTERASFEKERAIDAAVCEKDSLEDLTVVEDGTERHKDTKEEQDVTGHNLVDVNENIQNNCQTNANFDDTSQEGKSTSSFEGSQESIGNSAGENSEKDTAEEQIFKRHSTEKLFSSNLFNHKPSRRRTIHGSSAIPKASSTKDLHRQTSEFGKIVPPKSRGSTLNIISNCKSDDSSCVRETVTSRLRFAKGHVSHGQQECDGKTYVTPTQRKDMEMKQLKQEVKQLKKDVADRVEEIDILKKNLDKEAADLIESKDLKIKEIRTELNGMAASQDELKTSYDGALQKISSLEKTVNELKAVIAGTEQKNAQIYYEMYRKGQESAKFERNFEIERMAAISGKSTSVTTRELLEKLMDTEMELAKWQSFRRQESYESADKPETEAAAILRFLKDSFYHYITDQKQSDNHLRAIIRIFNYTEPQKKKIASAIAERINKKNSL</sequence>
<proteinExistence type="predicted"/>
<feature type="compositionally biased region" description="Basic and acidic residues" evidence="2">
    <location>
        <begin position="33"/>
        <end position="46"/>
    </location>
</feature>
<feature type="coiled-coil region" evidence="1">
    <location>
        <begin position="281"/>
        <end position="308"/>
    </location>
</feature>
<name>A0A8B8D0U4_CRAVI</name>
<evidence type="ECO:0000256" key="2">
    <source>
        <dbReference type="SAM" id="MobiDB-lite"/>
    </source>
</evidence>
<dbReference type="AlphaFoldDB" id="A0A8B8D0U4"/>